<evidence type="ECO:0000256" key="1">
    <source>
        <dbReference type="SAM" id="MobiDB-lite"/>
    </source>
</evidence>
<accession>A0ABU8MCA1</accession>
<dbReference type="RefSeq" id="WP_337706297.1">
    <property type="nucleotide sequence ID" value="NZ_JBBEGM010000014.1"/>
</dbReference>
<name>A0ABU8MCA1_9PSEU</name>
<evidence type="ECO:0000313" key="2">
    <source>
        <dbReference type="EMBL" id="MEJ2864933.1"/>
    </source>
</evidence>
<gene>
    <name evidence="2" type="ORF">WCD58_27500</name>
</gene>
<keyword evidence="3" id="KW-1185">Reference proteome</keyword>
<sequence>MPTAAELARARVERVRDDPEARLALMHGLYRGDDSTFLPYRRGAVAFTRWQVRRGLLRPPGGPEGGSPWWRAVNERLLRDGWEARALDDGHDPTGATGERAAVVPAAHGPDAAGAPRRAAPVTCQDPGSANPRRRPRRPTLRISRSLRGAP</sequence>
<dbReference type="Proteomes" id="UP001369736">
    <property type="component" value="Unassembled WGS sequence"/>
</dbReference>
<reference evidence="2 3" key="1">
    <citation type="submission" date="2024-03" db="EMBL/GenBank/DDBJ databases">
        <title>Actinomycetospora sp. OC33-EN07, a novel actinomycete isolated from wild orchid (Aerides multiflora).</title>
        <authorList>
            <person name="Suriyachadkun C."/>
        </authorList>
    </citation>
    <scope>NUCLEOTIDE SEQUENCE [LARGE SCALE GENOMIC DNA]</scope>
    <source>
        <strain evidence="2 3">OC33-EN07</strain>
    </source>
</reference>
<feature type="compositionally biased region" description="Low complexity" evidence="1">
    <location>
        <begin position="141"/>
        <end position="151"/>
    </location>
</feature>
<proteinExistence type="predicted"/>
<feature type="region of interest" description="Disordered" evidence="1">
    <location>
        <begin position="86"/>
        <end position="151"/>
    </location>
</feature>
<protein>
    <submittedName>
        <fullName evidence="2">Uncharacterized protein</fullName>
    </submittedName>
</protein>
<feature type="compositionally biased region" description="Low complexity" evidence="1">
    <location>
        <begin position="101"/>
        <end position="121"/>
    </location>
</feature>
<comment type="caution">
    <text evidence="2">The sequence shown here is derived from an EMBL/GenBank/DDBJ whole genome shotgun (WGS) entry which is preliminary data.</text>
</comment>
<organism evidence="2 3">
    <name type="scientific">Actinomycetospora flava</name>
    <dbReference type="NCBI Taxonomy" id="3129232"/>
    <lineage>
        <taxon>Bacteria</taxon>
        <taxon>Bacillati</taxon>
        <taxon>Actinomycetota</taxon>
        <taxon>Actinomycetes</taxon>
        <taxon>Pseudonocardiales</taxon>
        <taxon>Pseudonocardiaceae</taxon>
        <taxon>Actinomycetospora</taxon>
    </lineage>
</organism>
<evidence type="ECO:0000313" key="3">
    <source>
        <dbReference type="Proteomes" id="UP001369736"/>
    </source>
</evidence>
<dbReference type="EMBL" id="JBBEGM010000014">
    <property type="protein sequence ID" value="MEJ2864933.1"/>
    <property type="molecule type" value="Genomic_DNA"/>
</dbReference>